<sequence length="313" mass="35238">MDLFHVYFDTNYLHDTPFGHPNFVRMLRRAQQGVARLYLPQIALEERRTQLLDDFDQHIGAAVTRLNELSKGQLGMLLAGLPKVELIVPTREDADRQSVIALAKYLAEHKIEVLPHTGEHAEKAWQRYFGTKPPFNPREKRENRRKDLPDAWILEAVLANTDRPGRHCVVTKDKRLAATLTDSGVEVWDDLEKLDVEIDVKTAVVPIRAAAPAVQPAVPLDQLRSKEFVNLDRILLGVIETWKTPGKEVLLSRLETLGIRRAVVEVEAKALEVSGALTDTGSHWVPTNRETAKLASLDAIVQELLLKALDHGF</sequence>
<reference evidence="2 3" key="1">
    <citation type="journal article" date="2019" name="Int. J. Syst. Evol. Microbiol.">
        <title>The Global Catalogue of Microorganisms (GCM) 10K type strain sequencing project: providing services to taxonomists for standard genome sequencing and annotation.</title>
        <authorList>
            <consortium name="The Broad Institute Genomics Platform"/>
            <consortium name="The Broad Institute Genome Sequencing Center for Infectious Disease"/>
            <person name="Wu L."/>
            <person name="Ma J."/>
        </authorList>
    </citation>
    <scope>NUCLEOTIDE SEQUENCE [LARGE SCALE GENOMIC DNA]</scope>
    <source>
        <strain evidence="2 3">JCM 15503</strain>
    </source>
</reference>
<organism evidence="2 3">
    <name type="scientific">Ideonella azotifigens</name>
    <dbReference type="NCBI Taxonomy" id="513160"/>
    <lineage>
        <taxon>Bacteria</taxon>
        <taxon>Pseudomonadati</taxon>
        <taxon>Pseudomonadota</taxon>
        <taxon>Betaproteobacteria</taxon>
        <taxon>Burkholderiales</taxon>
        <taxon>Sphaerotilaceae</taxon>
        <taxon>Ideonella</taxon>
    </lineage>
</organism>
<dbReference type="Proteomes" id="UP001500279">
    <property type="component" value="Unassembled WGS sequence"/>
</dbReference>
<dbReference type="RefSeq" id="WP_141287796.1">
    <property type="nucleotide sequence ID" value="NZ_BAAAEW010000042.1"/>
</dbReference>
<name>A0ABN1KGV0_9BURK</name>
<dbReference type="Pfam" id="PF16289">
    <property type="entry name" value="PIN_12"/>
    <property type="match status" value="1"/>
</dbReference>
<accession>A0ABN1KGV0</accession>
<dbReference type="InterPro" id="IPR032557">
    <property type="entry name" value="DUF4935"/>
</dbReference>
<protein>
    <recommendedName>
        <fullName evidence="1">DUF4935 domain-containing protein</fullName>
    </recommendedName>
</protein>
<keyword evidence="3" id="KW-1185">Reference proteome</keyword>
<evidence type="ECO:0000313" key="3">
    <source>
        <dbReference type="Proteomes" id="UP001500279"/>
    </source>
</evidence>
<evidence type="ECO:0000259" key="1">
    <source>
        <dbReference type="Pfam" id="PF16289"/>
    </source>
</evidence>
<dbReference type="EMBL" id="BAAAEW010000042">
    <property type="protein sequence ID" value="GAA0766422.1"/>
    <property type="molecule type" value="Genomic_DNA"/>
</dbReference>
<comment type="caution">
    <text evidence="2">The sequence shown here is derived from an EMBL/GenBank/DDBJ whole genome shotgun (WGS) entry which is preliminary data.</text>
</comment>
<feature type="domain" description="DUF4935" evidence="1">
    <location>
        <begin position="6"/>
        <end position="173"/>
    </location>
</feature>
<evidence type="ECO:0000313" key="2">
    <source>
        <dbReference type="EMBL" id="GAA0766422.1"/>
    </source>
</evidence>
<proteinExistence type="predicted"/>
<gene>
    <name evidence="2" type="ORF">GCM10009107_54560</name>
</gene>